<accession>A0A1Y1ZV33</accession>
<comment type="caution">
    <text evidence="2">The sequence shown here is derived from an EMBL/GenBank/DDBJ whole genome shotgun (WGS) entry which is preliminary data.</text>
</comment>
<evidence type="ECO:0000256" key="1">
    <source>
        <dbReference type="SAM" id="MobiDB-lite"/>
    </source>
</evidence>
<evidence type="ECO:0000313" key="3">
    <source>
        <dbReference type="Proteomes" id="UP000193144"/>
    </source>
</evidence>
<name>A0A1Y1ZV33_9PLEO</name>
<sequence length="219" mass="24029">MSSPSEIRQLTYPRTTAAPRPPASPHVITNNPSGHISCGSYRCQSFHRKLCSSGSSCRPPLRHTAEVSRKPSHALTSLNVSSHSMHMRRCLAAVTGVALIQSPTRARSVGARSRNLKHGDFAFSPSFPPTRFVCQIVLLFTPAWCMAAPDCQNTPHRFGACWWRWRAHHTGLRAFVVGAHVVLSSGCAGGEVEGRVLQRETLRGRSEAGIPWSQIWLLG</sequence>
<dbReference type="Proteomes" id="UP000193144">
    <property type="component" value="Unassembled WGS sequence"/>
</dbReference>
<organism evidence="2 3">
    <name type="scientific">Clohesyomyces aquaticus</name>
    <dbReference type="NCBI Taxonomy" id="1231657"/>
    <lineage>
        <taxon>Eukaryota</taxon>
        <taxon>Fungi</taxon>
        <taxon>Dikarya</taxon>
        <taxon>Ascomycota</taxon>
        <taxon>Pezizomycotina</taxon>
        <taxon>Dothideomycetes</taxon>
        <taxon>Pleosporomycetidae</taxon>
        <taxon>Pleosporales</taxon>
        <taxon>Lindgomycetaceae</taxon>
        <taxon>Clohesyomyces</taxon>
    </lineage>
</organism>
<protein>
    <submittedName>
        <fullName evidence="2">Uncharacterized protein</fullName>
    </submittedName>
</protein>
<proteinExistence type="predicted"/>
<keyword evidence="3" id="KW-1185">Reference proteome</keyword>
<reference evidence="2 3" key="1">
    <citation type="submission" date="2016-07" db="EMBL/GenBank/DDBJ databases">
        <title>Pervasive Adenine N6-methylation of Active Genes in Fungi.</title>
        <authorList>
            <consortium name="DOE Joint Genome Institute"/>
            <person name="Mondo S.J."/>
            <person name="Dannebaum R.O."/>
            <person name="Kuo R.C."/>
            <person name="Labutti K."/>
            <person name="Haridas S."/>
            <person name="Kuo A."/>
            <person name="Salamov A."/>
            <person name="Ahrendt S.R."/>
            <person name="Lipzen A."/>
            <person name="Sullivan W."/>
            <person name="Andreopoulos W.B."/>
            <person name="Clum A."/>
            <person name="Lindquist E."/>
            <person name="Daum C."/>
            <person name="Ramamoorthy G.K."/>
            <person name="Gryganskyi A."/>
            <person name="Culley D."/>
            <person name="Magnuson J.K."/>
            <person name="James T.Y."/>
            <person name="O'Malley M.A."/>
            <person name="Stajich J.E."/>
            <person name="Spatafora J.W."/>
            <person name="Visel A."/>
            <person name="Grigoriev I.V."/>
        </authorList>
    </citation>
    <scope>NUCLEOTIDE SEQUENCE [LARGE SCALE GENOMIC DNA]</scope>
    <source>
        <strain evidence="2 3">CBS 115471</strain>
    </source>
</reference>
<evidence type="ECO:0000313" key="2">
    <source>
        <dbReference type="EMBL" id="ORY14070.1"/>
    </source>
</evidence>
<gene>
    <name evidence="2" type="ORF">BCR34DRAFT_246388</name>
</gene>
<dbReference type="AlphaFoldDB" id="A0A1Y1ZV33"/>
<dbReference type="EMBL" id="MCFA01000036">
    <property type="protein sequence ID" value="ORY14070.1"/>
    <property type="molecule type" value="Genomic_DNA"/>
</dbReference>
<feature type="region of interest" description="Disordered" evidence="1">
    <location>
        <begin position="1"/>
        <end position="30"/>
    </location>
</feature>